<evidence type="ECO:0000256" key="1">
    <source>
        <dbReference type="SAM" id="Phobius"/>
    </source>
</evidence>
<proteinExistence type="predicted"/>
<keyword evidence="1" id="KW-0812">Transmembrane</keyword>
<keyword evidence="1" id="KW-1133">Transmembrane helix</keyword>
<name>D1CG46_THET1</name>
<dbReference type="HOGENOM" id="CLU_1593786_0_0_0"/>
<dbReference type="Proteomes" id="UP000000323">
    <property type="component" value="Chromosome 1"/>
</dbReference>
<reference evidence="3" key="1">
    <citation type="journal article" date="2010" name="Stand. Genomic Sci.">
        <title>Complete genome sequence of 'Thermobaculum terrenum' type strain (YNP1).</title>
        <authorList>
            <person name="Kiss H."/>
            <person name="Cleland D."/>
            <person name="Lapidus A."/>
            <person name="Lucas S."/>
            <person name="Glavina Del Rio T."/>
            <person name="Nolan M."/>
            <person name="Tice H."/>
            <person name="Han C."/>
            <person name="Goodwin L."/>
            <person name="Pitluck S."/>
            <person name="Liolios K."/>
            <person name="Ivanova N."/>
            <person name="Mavromatis K."/>
            <person name="Ovchinnikova G."/>
            <person name="Pati A."/>
            <person name="Chen A."/>
            <person name="Palaniappan K."/>
            <person name="Land M."/>
            <person name="Hauser L."/>
            <person name="Chang Y."/>
            <person name="Jeffries C."/>
            <person name="Lu M."/>
            <person name="Brettin T."/>
            <person name="Detter J."/>
            <person name="Goker M."/>
            <person name="Tindall B."/>
            <person name="Beck B."/>
            <person name="McDermott T."/>
            <person name="Woyke T."/>
            <person name="Bristow J."/>
            <person name="Eisen J."/>
            <person name="Markowitz V."/>
            <person name="Hugenholtz P."/>
            <person name="Kyrpides N."/>
            <person name="Klenk H."/>
            <person name="Cheng J."/>
        </authorList>
    </citation>
    <scope>NUCLEOTIDE SEQUENCE [LARGE SCALE GENOMIC DNA]</scope>
    <source>
        <strain evidence="3">ATCC BAA-798 / YNP1</strain>
    </source>
</reference>
<dbReference type="KEGG" id="ttr:Tter_0986"/>
<keyword evidence="3" id="KW-1185">Reference proteome</keyword>
<organism evidence="2 3">
    <name type="scientific">Thermobaculum terrenum (strain ATCC BAA-798 / CCMEE 7001 / YNP1)</name>
    <dbReference type="NCBI Taxonomy" id="525904"/>
    <lineage>
        <taxon>Bacteria</taxon>
        <taxon>Bacillati</taxon>
        <taxon>Chloroflexota</taxon>
        <taxon>Chloroflexia</taxon>
        <taxon>Candidatus Thermobaculales</taxon>
        <taxon>Candidatus Thermobaculaceae</taxon>
        <taxon>Thermobaculum</taxon>
    </lineage>
</organism>
<evidence type="ECO:0000313" key="2">
    <source>
        <dbReference type="EMBL" id="ACZ41902.1"/>
    </source>
</evidence>
<evidence type="ECO:0000313" key="3">
    <source>
        <dbReference type="Proteomes" id="UP000000323"/>
    </source>
</evidence>
<accession>D1CG46</accession>
<dbReference type="EMBL" id="CP001825">
    <property type="protein sequence ID" value="ACZ41902.1"/>
    <property type="molecule type" value="Genomic_DNA"/>
</dbReference>
<protein>
    <submittedName>
        <fullName evidence="2">Uncharacterized protein</fullName>
    </submittedName>
</protein>
<feature type="transmembrane region" description="Helical" evidence="1">
    <location>
        <begin position="20"/>
        <end position="43"/>
    </location>
</feature>
<sequence>MKMAGEWKGFVPKMLSKSIVVLASKVVTATLIIMLVAACSLPFTSRDSNGMASCKDMGLPDAGITNTMPGVNTDQEAKQRFISAYEQGKASCWTRIFPGYDNKEVRERIYFDDSPRILKVSIETPVNNSKSYIKTDYTCEKLVVRGDKLQLVNCSTTDGRIVEIAVP</sequence>
<dbReference type="AlphaFoldDB" id="D1CG46"/>
<gene>
    <name evidence="2" type="ordered locus">Tter_0986</name>
</gene>
<keyword evidence="1" id="KW-0472">Membrane</keyword>